<accession>A0A6I4NVM3</accession>
<dbReference type="PROSITE" id="PS50234">
    <property type="entry name" value="VWFA"/>
    <property type="match status" value="1"/>
</dbReference>
<keyword evidence="1" id="KW-1133">Transmembrane helix</keyword>
<dbReference type="Pfam" id="PF00092">
    <property type="entry name" value="VWA"/>
    <property type="match status" value="1"/>
</dbReference>
<dbReference type="InterPro" id="IPR002035">
    <property type="entry name" value="VWF_A"/>
</dbReference>
<organism evidence="3 4">
    <name type="scientific">Agromyces seonyuensis</name>
    <dbReference type="NCBI Taxonomy" id="2662446"/>
    <lineage>
        <taxon>Bacteria</taxon>
        <taxon>Bacillati</taxon>
        <taxon>Actinomycetota</taxon>
        <taxon>Actinomycetes</taxon>
        <taxon>Micrococcales</taxon>
        <taxon>Microbacteriaceae</taxon>
        <taxon>Agromyces</taxon>
    </lineage>
</organism>
<dbReference type="AlphaFoldDB" id="A0A6I4NVM3"/>
<reference evidence="3 4" key="1">
    <citation type="submission" date="2019-12" db="EMBL/GenBank/DDBJ databases">
        <authorList>
            <person name="Kim Y.S."/>
        </authorList>
    </citation>
    <scope>NUCLEOTIDE SEQUENCE [LARGE SCALE GENOMIC DNA]</scope>
    <source>
        <strain evidence="3 4">MMS17-SY077</strain>
    </source>
</reference>
<dbReference type="Pfam" id="PF13531">
    <property type="entry name" value="SBP_bac_11"/>
    <property type="match status" value="1"/>
</dbReference>
<name>A0A6I4NVM3_9MICO</name>
<evidence type="ECO:0000313" key="3">
    <source>
        <dbReference type="EMBL" id="MWB98151.1"/>
    </source>
</evidence>
<proteinExistence type="predicted"/>
<keyword evidence="1" id="KW-0472">Membrane</keyword>
<evidence type="ECO:0000259" key="2">
    <source>
        <dbReference type="PROSITE" id="PS50234"/>
    </source>
</evidence>
<evidence type="ECO:0000256" key="1">
    <source>
        <dbReference type="SAM" id="Phobius"/>
    </source>
</evidence>
<comment type="caution">
    <text evidence="3">The sequence shown here is derived from an EMBL/GenBank/DDBJ whole genome shotgun (WGS) entry which is preliminary data.</text>
</comment>
<dbReference type="PANTHER" id="PTHR10579">
    <property type="entry name" value="CALCIUM-ACTIVATED CHLORIDE CHANNEL REGULATOR"/>
    <property type="match status" value="1"/>
</dbReference>
<evidence type="ECO:0000313" key="4">
    <source>
        <dbReference type="Proteomes" id="UP000438182"/>
    </source>
</evidence>
<dbReference type="RefSeq" id="WP_160423491.1">
    <property type="nucleotide sequence ID" value="NZ_WSTA01000020.1"/>
</dbReference>
<dbReference type="InterPro" id="IPR036465">
    <property type="entry name" value="vWFA_dom_sf"/>
</dbReference>
<protein>
    <submittedName>
        <fullName evidence="3">Solute-binding protein</fullName>
    </submittedName>
</protein>
<sequence>MGRHSVKPAAKPRPKFLVPVVAIVVAFGLIAGGGYVVATSGILDATASTAQEPGCADPVAIDVVASASIADVVESIAADFDETGCTETSVASQSPADTAAVLASGGQIAADVWIPDGEVWVDRMYSVSSSLGRAAPRVDVDKPVASTPVIFATPAARAGDFGDSLSWTSILDAGVAAVLPDPEGSSASLAGLAALSDADGGDQRRLNAALIELGKAIPASTEAAFGSIVAAPKPTVAIASEHDVVEFNRAETGDQLAAVFPKDGTVSVGYPFVRVGNLSAEDGLTDAVNAFEAALRDAADVFTEAGFRDGKGEGVVTAPGIVATASPAPSADDAQNQLKLLRTWGVLTLRTRLLAVIDVSGSMEEPASNGLRRIDVFQQAAMGAVSKFSGEMELGVWIFSSGRNGDLDYEDLLPIEPLADAAHTQQIAGVIQSLPGRLGGGTALYDSTFAAVKRVRETYDADKINAVLLITDGKNEDDTEGLSLDQLLANLEQLQQEAPEQQVPVIMIGFGPDTDLDAMTKIAKVTGGAAYSAEKPEDLGTVLVDALTQRTCRPDCEG</sequence>
<dbReference type="Gene3D" id="3.40.50.410">
    <property type="entry name" value="von Willebrand factor, type A domain"/>
    <property type="match status" value="1"/>
</dbReference>
<dbReference type="Proteomes" id="UP000438182">
    <property type="component" value="Unassembled WGS sequence"/>
</dbReference>
<feature type="transmembrane region" description="Helical" evidence="1">
    <location>
        <begin position="16"/>
        <end position="38"/>
    </location>
</feature>
<dbReference type="SUPFAM" id="SSF53300">
    <property type="entry name" value="vWA-like"/>
    <property type="match status" value="1"/>
</dbReference>
<feature type="domain" description="VWFA" evidence="2">
    <location>
        <begin position="352"/>
        <end position="547"/>
    </location>
</feature>
<keyword evidence="4" id="KW-1185">Reference proteome</keyword>
<dbReference type="SMART" id="SM00327">
    <property type="entry name" value="VWA"/>
    <property type="match status" value="1"/>
</dbReference>
<dbReference type="InterPro" id="IPR051266">
    <property type="entry name" value="CLCR"/>
</dbReference>
<keyword evidence="1" id="KW-0812">Transmembrane</keyword>
<dbReference type="SUPFAM" id="SSF53850">
    <property type="entry name" value="Periplasmic binding protein-like II"/>
    <property type="match status" value="1"/>
</dbReference>
<dbReference type="PANTHER" id="PTHR10579:SF43">
    <property type="entry name" value="ZINC FINGER (C3HC4-TYPE RING FINGER) FAMILY PROTEIN"/>
    <property type="match status" value="1"/>
</dbReference>
<gene>
    <name evidence="3" type="ORF">GB864_06265</name>
</gene>
<dbReference type="EMBL" id="WSTA01000020">
    <property type="protein sequence ID" value="MWB98151.1"/>
    <property type="molecule type" value="Genomic_DNA"/>
</dbReference>